<evidence type="ECO:0000256" key="2">
    <source>
        <dbReference type="SAM" id="Phobius"/>
    </source>
</evidence>
<feature type="compositionally biased region" description="Low complexity" evidence="1">
    <location>
        <begin position="300"/>
        <end position="309"/>
    </location>
</feature>
<dbReference type="EMBL" id="PYYB01000001">
    <property type="protein sequence ID" value="PTL58651.1"/>
    <property type="molecule type" value="Genomic_DNA"/>
</dbReference>
<feature type="transmembrane region" description="Helical" evidence="2">
    <location>
        <begin position="229"/>
        <end position="249"/>
    </location>
</feature>
<feature type="region of interest" description="Disordered" evidence="1">
    <location>
        <begin position="256"/>
        <end position="321"/>
    </location>
</feature>
<comment type="caution">
    <text evidence="3">The sequence shown here is derived from an EMBL/GenBank/DDBJ whole genome shotgun (WGS) entry which is preliminary data.</text>
</comment>
<proteinExistence type="predicted"/>
<name>A0A2T4UHC8_9ACTN</name>
<feature type="transmembrane region" description="Helical" evidence="2">
    <location>
        <begin position="122"/>
        <end position="145"/>
    </location>
</feature>
<accession>A0A2T4UHC8</accession>
<feature type="transmembrane region" description="Helical" evidence="2">
    <location>
        <begin position="203"/>
        <end position="223"/>
    </location>
</feature>
<evidence type="ECO:0000313" key="4">
    <source>
        <dbReference type="Proteomes" id="UP000240739"/>
    </source>
</evidence>
<gene>
    <name evidence="3" type="ORF">C7Y72_02785</name>
</gene>
<keyword evidence="2" id="KW-0472">Membrane</keyword>
<feature type="transmembrane region" description="Helical" evidence="2">
    <location>
        <begin position="25"/>
        <end position="47"/>
    </location>
</feature>
<protein>
    <submittedName>
        <fullName evidence="3">Uncharacterized protein</fullName>
    </submittedName>
</protein>
<keyword evidence="4" id="KW-1185">Reference proteome</keyword>
<sequence>MKSPAETDVPVEEILARESEWRTRAGIASILAGVLTLGGGIAAGLVYQDLPSVLLLDALRDAAGQDIGREGLRTAQIQFYDDKMVTLLLLSGVLALGALLTAVPLSYLARATSARRKEFPRSVIYAVIAGPALVAISGLMLQVVVAVRARDFVSSGDFSTRTAHDVLQASDLLIVSQILRQVGVLAIGFAFVLVALNAMRAGLLTRFMGTLGIIVGVLFVIPIGGQLPVVQAFWLVALGFLFMQLWTAGGVPPAWQSGRAEPWPTQQELREARERAKAGGAAASEPEPERRKATPPPPSADDTPTPSKPHVSSNKKKRKRR</sequence>
<feature type="transmembrane region" description="Helical" evidence="2">
    <location>
        <begin position="87"/>
        <end position="110"/>
    </location>
</feature>
<dbReference type="AlphaFoldDB" id="A0A2T4UHC8"/>
<dbReference type="Proteomes" id="UP000240739">
    <property type="component" value="Unassembled WGS sequence"/>
</dbReference>
<keyword evidence="2" id="KW-0812">Transmembrane</keyword>
<reference evidence="3 4" key="1">
    <citation type="submission" date="2018-03" db="EMBL/GenBank/DDBJ databases">
        <title>Aquarubrobacter algicola gen. nov., sp. nov., a novel actinobacterium isolated from shallow eutrophic lake during the end of cyanobacterial harmful algal blooms.</title>
        <authorList>
            <person name="Chun S.J."/>
        </authorList>
    </citation>
    <scope>NUCLEOTIDE SEQUENCE [LARGE SCALE GENOMIC DNA]</scope>
    <source>
        <strain evidence="3 4">Seoho-28</strain>
    </source>
</reference>
<evidence type="ECO:0000256" key="1">
    <source>
        <dbReference type="SAM" id="MobiDB-lite"/>
    </source>
</evidence>
<feature type="compositionally biased region" description="Basic and acidic residues" evidence="1">
    <location>
        <begin position="268"/>
        <end position="277"/>
    </location>
</feature>
<evidence type="ECO:0000313" key="3">
    <source>
        <dbReference type="EMBL" id="PTL58651.1"/>
    </source>
</evidence>
<feature type="transmembrane region" description="Helical" evidence="2">
    <location>
        <begin position="178"/>
        <end position="196"/>
    </location>
</feature>
<organism evidence="3 4">
    <name type="scientific">Paraconexibacter algicola</name>
    <dbReference type="NCBI Taxonomy" id="2133960"/>
    <lineage>
        <taxon>Bacteria</taxon>
        <taxon>Bacillati</taxon>
        <taxon>Actinomycetota</taxon>
        <taxon>Thermoleophilia</taxon>
        <taxon>Solirubrobacterales</taxon>
        <taxon>Paraconexibacteraceae</taxon>
        <taxon>Paraconexibacter</taxon>
    </lineage>
</organism>
<keyword evidence="2" id="KW-1133">Transmembrane helix</keyword>